<sequence>MAFRFHGHGLASEHGSESFSVHPYGSPLQSGPVASSTNPAPTMPIGHWKRQLRESGVATCVHPQCQINFLSLAGIVAHSKTCSGYAPAGDFVPCNVCGLRFKQYKSMQSHRDRNHYQVVGVAPPAPPGNLLLKEVSQYSAFGPNTTVYVAETEPTKPVVERRRPNVLQSYSRGPRTQGTHAQGGHATPKIEDHTNVSYLPPDIAQEVLAPTYSETVDETQKAAIASRLIAESHLISNPRPAGRPVTYYTPRKPASTVNRFADPFDMNPTHGTPQYELNPPKVEPSAHPGYQTVTLERQDTPRRQTQLKPIYIDSSPGDGRYYEVSSSNSGSTNGKQYRYIDVGSNESGGRRIIFANSNLTITQQQPQPPPTPVSLASSAGSEVSSYSTTPSPAILSESGQSLERESMTRPTEVPVHSSSAQPLFQHEGSPIVPTSSLNEITRPVKMSPKGSSEDPSPICAVAKSDPSQPQASSLSEMDLRERELADEEAKLAEYERIVLESEEKAKEARRKRLEEREAQLKKRKEALHKRHLQAVASIEPSSPKVEVDVGAALVPFSEAEVSLLSNTKNEPPSSSSQEEISPPNTSVVSSGQSDCKVSNEISYQNTPQSHQEWSVSCDFVKEQAVVPVETQEEEVQVEPFDTSIKAADKSSNVKTSTVSKWSSDQFQFAKGVILPREISDESPTEEKAVPLSIPRSIPVELITTHKGSDGSIQTFSEMTEIIPEGIALDPGAKVLHISTDGFTETVVLHSLERDEEQNDNEELSVEMDNQINEDQQRETPIEPQQGLDDSGKETINQNPTESKPLDEEETVEREQDLQEDDQPLERKRRRRTTTKTPVRSTKIQRKPRTRKSLEANAKPEIVVQTPRSRRAQKRPNAEKVETVAPKVKRKSPQKPTKIEPQKCVGRSKKKQFQCGKCEHIFWANRQYEIHTAVEHSGLARLIGENQEFTTKERDQALRNAFKLISKVKCHQEQCDRVFTSYAGLQYHLRTCQKSPDEIESMKVKCSLCEYRGLPINMRQHELRHQTYLKTSPNKEDPDNPSQQAENRSEETNDTSLTQSGRKRRRAATKASAKVNEAMKILKTKEEGDVSDIGDKDGDDDQDEVFNVAKAVDIKAHYKINKKEKKFSCQHCQNIFNTRSKIESHLMSNHSEEMDDGDADEDEGFPEEEISDGDFSLGDETEEVSGRQRKSLKYSGRPRNRLEKSSVLSSTTDLIPFESKFRQANFDKNPFSDFHSTRSDWTVFNQDQAQDWLPESIESLPFNSRHCSETTDNPTKTSLKLFQSTEAKSDDVVTFFVGGPIRASAWLPMSDAKSEWAYLAVSAVKSMSDGQTFVTSAQTGKGLIQIWRVHVQSLASEMVMGLSHDLGTIWDLEWVPSGNQIQSEDPCHLERLGVLACASSEGTIRVFSICLFSELENPVPGSPLICQTESKRTLRLCHNPDPDDPSKSACVTLSWFRGQNHRVLAGGFCDGRYALWDLFQPDGSLQRQGQDIYPYLHQTAHTAGITALDLSDSPSFFDPDFPRELVTGSYDRGVAVWDLDHPSLPIQFLRKGLVMGLDWLRHHAGEVMVSFDDVFLQSHTQSVVFDFASPNVKAHPVMAHNSAVWSQSTSPWLNVMATATTAGEVILFLAPPLTRALENDKDTNRRRIYLYTTEVFERPSKPVEVQSNDDFGDVKEDSLEFVDVATRDIRALSVEIQKKTRYFETMPMEDITRYPIRSVNQIRLNPNPQTLGLVFSGTQAGFGRVHLVESLLNADIRSQLKKHRVS</sequence>
<accession>A0A553ND78</accession>
<feature type="region of interest" description="Disordered" evidence="7">
    <location>
        <begin position="1148"/>
        <end position="1204"/>
    </location>
</feature>
<evidence type="ECO:0000256" key="3">
    <source>
        <dbReference type="ARBA" id="ARBA00022737"/>
    </source>
</evidence>
<dbReference type="PROSITE" id="PS00678">
    <property type="entry name" value="WD_REPEATS_1"/>
    <property type="match status" value="1"/>
</dbReference>
<feature type="compositionally biased region" description="Acidic residues" evidence="7">
    <location>
        <begin position="1152"/>
        <end position="1182"/>
    </location>
</feature>
<feature type="region of interest" description="Disordered" evidence="7">
    <location>
        <begin position="1029"/>
        <end position="1074"/>
    </location>
</feature>
<comment type="caution">
    <text evidence="9">The sequence shown here is derived from an EMBL/GenBank/DDBJ whole genome shotgun (WGS) entry which is preliminary data.</text>
</comment>
<feature type="compositionally biased region" description="Polar residues" evidence="7">
    <location>
        <begin position="465"/>
        <end position="475"/>
    </location>
</feature>
<feature type="region of interest" description="Disordered" evidence="7">
    <location>
        <begin position="296"/>
        <end position="337"/>
    </location>
</feature>
<keyword evidence="2" id="KW-0853">WD repeat</keyword>
<dbReference type="PANTHER" id="PTHR15052">
    <property type="entry name" value="RNA POLYMERASE III TRANSCRIPTION INITIATION FACTOR COMPLEX SUBUNIT"/>
    <property type="match status" value="1"/>
</dbReference>
<dbReference type="Proteomes" id="UP000318571">
    <property type="component" value="Chromosome 10"/>
</dbReference>
<protein>
    <recommendedName>
        <fullName evidence="8">C2H2-type domain-containing protein</fullName>
    </recommendedName>
</protein>
<keyword evidence="6" id="KW-0479">Metal-binding</keyword>
<keyword evidence="10" id="KW-1185">Reference proteome</keyword>
<dbReference type="GO" id="GO:0006383">
    <property type="term" value="P:transcription by RNA polymerase III"/>
    <property type="evidence" value="ECO:0007669"/>
    <property type="project" value="TreeGrafter"/>
</dbReference>
<dbReference type="PROSITE" id="PS00028">
    <property type="entry name" value="ZINC_FINGER_C2H2_1"/>
    <property type="match status" value="3"/>
</dbReference>
<evidence type="ECO:0000256" key="6">
    <source>
        <dbReference type="PROSITE-ProRule" id="PRU00042"/>
    </source>
</evidence>
<dbReference type="Gene3D" id="2.130.10.10">
    <property type="entry name" value="YVTN repeat-like/Quinoprotein amine dehydrogenase"/>
    <property type="match status" value="1"/>
</dbReference>
<dbReference type="InterPro" id="IPR036322">
    <property type="entry name" value="WD40_repeat_dom_sf"/>
</dbReference>
<feature type="compositionally biased region" description="Low complexity" evidence="7">
    <location>
        <begin position="570"/>
        <end position="583"/>
    </location>
</feature>
<feature type="compositionally biased region" description="Polar residues" evidence="7">
    <location>
        <begin position="169"/>
        <end position="180"/>
    </location>
</feature>
<dbReference type="GO" id="GO:0005634">
    <property type="term" value="C:nucleus"/>
    <property type="evidence" value="ECO:0007669"/>
    <property type="project" value="UniProtKB-SubCell"/>
</dbReference>
<evidence type="ECO:0000256" key="4">
    <source>
        <dbReference type="ARBA" id="ARBA00023163"/>
    </source>
</evidence>
<dbReference type="InterPro" id="IPR052416">
    <property type="entry name" value="GTF3C_component"/>
</dbReference>
<gene>
    <name evidence="9" type="ORF">TCAL_11717</name>
</gene>
<feature type="region of interest" description="Disordered" evidence="7">
    <location>
        <begin position="362"/>
        <end position="410"/>
    </location>
</feature>
<feature type="domain" description="C2H2-type" evidence="8">
    <location>
        <begin position="1126"/>
        <end position="1154"/>
    </location>
</feature>
<feature type="compositionally biased region" description="Polar residues" evidence="7">
    <location>
        <begin position="584"/>
        <end position="593"/>
    </location>
</feature>
<reference evidence="9 10" key="1">
    <citation type="journal article" date="2018" name="Nat. Ecol. Evol.">
        <title>Genomic signatures of mitonuclear coevolution across populations of Tigriopus californicus.</title>
        <authorList>
            <person name="Barreto F.S."/>
            <person name="Watson E.T."/>
            <person name="Lima T.G."/>
            <person name="Willett C.S."/>
            <person name="Edmands S."/>
            <person name="Li W."/>
            <person name="Burton R.S."/>
        </authorList>
    </citation>
    <scope>NUCLEOTIDE SEQUENCE [LARGE SCALE GENOMIC DNA]</scope>
    <source>
        <strain evidence="9 10">San Diego</strain>
    </source>
</reference>
<proteinExistence type="predicted"/>
<dbReference type="GO" id="GO:0008270">
    <property type="term" value="F:zinc ion binding"/>
    <property type="evidence" value="ECO:0007669"/>
    <property type="project" value="UniProtKB-KW"/>
</dbReference>
<dbReference type="OMA" id="NDAYENE"/>
<feature type="compositionally biased region" description="Polar residues" evidence="7">
    <location>
        <begin position="324"/>
        <end position="335"/>
    </location>
</feature>
<dbReference type="SMART" id="SM00320">
    <property type="entry name" value="WD40"/>
    <property type="match status" value="5"/>
</dbReference>
<dbReference type="InterPro" id="IPR019775">
    <property type="entry name" value="WD40_repeat_CS"/>
</dbReference>
<dbReference type="Gene3D" id="3.30.160.60">
    <property type="entry name" value="Classic Zinc Finger"/>
    <property type="match status" value="1"/>
</dbReference>
<feature type="region of interest" description="Disordered" evidence="7">
    <location>
        <begin position="563"/>
        <end position="593"/>
    </location>
</feature>
<dbReference type="SMART" id="SM00355">
    <property type="entry name" value="ZnF_C2H2"/>
    <property type="match status" value="5"/>
</dbReference>
<feature type="compositionally biased region" description="Basic residues" evidence="7">
    <location>
        <begin position="1186"/>
        <end position="1198"/>
    </location>
</feature>
<feature type="region of interest" description="Disordered" evidence="7">
    <location>
        <begin position="444"/>
        <end position="479"/>
    </location>
</feature>
<dbReference type="PROSITE" id="PS50157">
    <property type="entry name" value="ZINC_FINGER_C2H2_2"/>
    <property type="match status" value="1"/>
</dbReference>
<dbReference type="InterPro" id="IPR013087">
    <property type="entry name" value="Znf_C2H2_type"/>
</dbReference>
<evidence type="ECO:0000259" key="8">
    <source>
        <dbReference type="PROSITE" id="PS50157"/>
    </source>
</evidence>
<keyword evidence="5" id="KW-0539">Nucleus</keyword>
<evidence type="ECO:0000256" key="5">
    <source>
        <dbReference type="ARBA" id="ARBA00023242"/>
    </source>
</evidence>
<dbReference type="PANTHER" id="PTHR15052:SF2">
    <property type="entry name" value="GENERAL TRANSCRIPTION FACTOR 3C POLYPEPTIDE 2"/>
    <property type="match status" value="1"/>
</dbReference>
<keyword evidence="4" id="KW-0804">Transcription</keyword>
<feature type="compositionally biased region" description="Low complexity" evidence="7">
    <location>
        <begin position="373"/>
        <end position="387"/>
    </location>
</feature>
<keyword evidence="6" id="KW-0862">Zinc</keyword>
<evidence type="ECO:0000313" key="9">
    <source>
        <dbReference type="EMBL" id="TRY63387.1"/>
    </source>
</evidence>
<dbReference type="InterPro" id="IPR001680">
    <property type="entry name" value="WD40_rpt"/>
</dbReference>
<dbReference type="EMBL" id="VCGU01000458">
    <property type="protein sequence ID" value="TRY63387.1"/>
    <property type="molecule type" value="Genomic_DNA"/>
</dbReference>
<feature type="compositionally biased region" description="Acidic residues" evidence="7">
    <location>
        <begin position="806"/>
        <end position="822"/>
    </location>
</feature>
<dbReference type="SUPFAM" id="SSF50978">
    <property type="entry name" value="WD40 repeat-like"/>
    <property type="match status" value="1"/>
</dbReference>
<organism evidence="9 10">
    <name type="scientific">Tigriopus californicus</name>
    <name type="common">Marine copepod</name>
    <dbReference type="NCBI Taxonomy" id="6832"/>
    <lineage>
        <taxon>Eukaryota</taxon>
        <taxon>Metazoa</taxon>
        <taxon>Ecdysozoa</taxon>
        <taxon>Arthropoda</taxon>
        <taxon>Crustacea</taxon>
        <taxon>Multicrustacea</taxon>
        <taxon>Hexanauplia</taxon>
        <taxon>Copepoda</taxon>
        <taxon>Harpacticoida</taxon>
        <taxon>Harpacticidae</taxon>
        <taxon>Tigriopus</taxon>
    </lineage>
</organism>
<comment type="subcellular location">
    <subcellularLocation>
        <location evidence="1">Nucleus</location>
    </subcellularLocation>
</comment>
<keyword evidence="3" id="KW-0677">Repeat</keyword>
<name>A0A553ND78_TIGCA</name>
<feature type="region of interest" description="Disordered" evidence="7">
    <location>
        <begin position="774"/>
        <end position="902"/>
    </location>
</feature>
<dbReference type="GO" id="GO:0000127">
    <property type="term" value="C:transcription factor TFIIIC complex"/>
    <property type="evidence" value="ECO:0007669"/>
    <property type="project" value="TreeGrafter"/>
</dbReference>
<evidence type="ECO:0000256" key="7">
    <source>
        <dbReference type="SAM" id="MobiDB-lite"/>
    </source>
</evidence>
<feature type="region of interest" description="Disordered" evidence="7">
    <location>
        <begin position="169"/>
        <end position="190"/>
    </location>
</feature>
<evidence type="ECO:0000256" key="1">
    <source>
        <dbReference type="ARBA" id="ARBA00004123"/>
    </source>
</evidence>
<dbReference type="InterPro" id="IPR015943">
    <property type="entry name" value="WD40/YVTN_repeat-like_dom_sf"/>
</dbReference>
<keyword evidence="6" id="KW-0863">Zinc-finger</keyword>
<dbReference type="STRING" id="6832.A0A553ND78"/>
<evidence type="ECO:0000256" key="2">
    <source>
        <dbReference type="ARBA" id="ARBA00022574"/>
    </source>
</evidence>
<evidence type="ECO:0000313" key="10">
    <source>
        <dbReference type="Proteomes" id="UP000318571"/>
    </source>
</evidence>